<evidence type="ECO:0000256" key="1">
    <source>
        <dbReference type="SAM" id="Phobius"/>
    </source>
</evidence>
<gene>
    <name evidence="2" type="ORF">DSM107003_05080</name>
</gene>
<dbReference type="EMBL" id="RSCM01000001">
    <property type="protein sequence ID" value="RUS99924.1"/>
    <property type="molecule type" value="Genomic_DNA"/>
</dbReference>
<dbReference type="RefSeq" id="WP_127052079.1">
    <property type="nucleotide sequence ID" value="NZ_RSCM01000001.1"/>
</dbReference>
<reference evidence="2 3" key="1">
    <citation type="journal article" date="2019" name="Genome Biol. Evol.">
        <title>Day and night: Metabolic profiles and evolutionary relationships of six axenic non-marine cyanobacteria.</title>
        <authorList>
            <person name="Will S.E."/>
            <person name="Henke P."/>
            <person name="Boedeker C."/>
            <person name="Huang S."/>
            <person name="Brinkmann H."/>
            <person name="Rohde M."/>
            <person name="Jarek M."/>
            <person name="Friedl T."/>
            <person name="Seufert S."/>
            <person name="Schumacher M."/>
            <person name="Overmann J."/>
            <person name="Neumann-Schaal M."/>
            <person name="Petersen J."/>
        </authorList>
    </citation>
    <scope>NUCLEOTIDE SEQUENCE [LARGE SCALE GENOMIC DNA]</scope>
    <source>
        <strain evidence="2 3">SAG 1403-4b</strain>
    </source>
</reference>
<dbReference type="AlphaFoldDB" id="A0A433V1G2"/>
<protein>
    <submittedName>
        <fullName evidence="2">Uncharacterized protein</fullName>
    </submittedName>
</protein>
<dbReference type="Proteomes" id="UP000276103">
    <property type="component" value="Unassembled WGS sequence"/>
</dbReference>
<feature type="transmembrane region" description="Helical" evidence="1">
    <location>
        <begin position="7"/>
        <end position="25"/>
    </location>
</feature>
<evidence type="ECO:0000313" key="2">
    <source>
        <dbReference type="EMBL" id="RUS99924.1"/>
    </source>
</evidence>
<evidence type="ECO:0000313" key="3">
    <source>
        <dbReference type="Proteomes" id="UP000276103"/>
    </source>
</evidence>
<keyword evidence="3" id="KW-1185">Reference proteome</keyword>
<keyword evidence="1" id="KW-0472">Membrane</keyword>
<name>A0A433V1G2_ANAVA</name>
<accession>A0A433V1G2</accession>
<keyword evidence="1" id="KW-1133">Transmembrane helix</keyword>
<dbReference type="OrthoDB" id="514670at2"/>
<organism evidence="2 3">
    <name type="scientific">Trichormus variabilis SAG 1403-4b</name>
    <dbReference type="NCBI Taxonomy" id="447716"/>
    <lineage>
        <taxon>Bacteria</taxon>
        <taxon>Bacillati</taxon>
        <taxon>Cyanobacteriota</taxon>
        <taxon>Cyanophyceae</taxon>
        <taxon>Nostocales</taxon>
        <taxon>Nostocaceae</taxon>
        <taxon>Trichormus</taxon>
    </lineage>
</organism>
<comment type="caution">
    <text evidence="2">The sequence shown here is derived from an EMBL/GenBank/DDBJ whole genome shotgun (WGS) entry which is preliminary data.</text>
</comment>
<proteinExistence type="predicted"/>
<sequence>MKRRKFIQYSLIGGGSFVLNLGLYNSQPADAFFFGLLLRALLNSAFSGFQTRDERWYKARKEVMLAEREFIRQQFTTVGVAQVNDPQDQYNVVVASERKDPLANNVAFGFPRIENDQEFLATSGGPGSVGMTYAAEYLKQNRNMDVSEVNSSIIPKLSGGFNIVSDMRGWSDSTSFNYYPNNYSDTGVGIRYDRVNSRKGTFGLIDVTVAANQLIKIPQIRVKLS</sequence>
<keyword evidence="1" id="KW-0812">Transmembrane</keyword>